<gene>
    <name evidence="17" type="ORF">ABW99_01860</name>
</gene>
<keyword evidence="7" id="KW-0406">Ion transport</keyword>
<evidence type="ECO:0000256" key="2">
    <source>
        <dbReference type="ARBA" id="ARBA00009810"/>
    </source>
</evidence>
<evidence type="ECO:0000256" key="3">
    <source>
        <dbReference type="ARBA" id="ARBA00022448"/>
    </source>
</evidence>
<dbReference type="AlphaFoldDB" id="A0A0G3EJF0"/>
<keyword evidence="11 12" id="KW-0998">Cell outer membrane</keyword>
<evidence type="ECO:0000313" key="17">
    <source>
        <dbReference type="EMBL" id="AKJ67158.1"/>
    </source>
</evidence>
<accession>A0A0G3EJF0</accession>
<protein>
    <submittedName>
        <fullName evidence="17">TonB-dependent receptor</fullName>
    </submittedName>
</protein>
<dbReference type="InterPro" id="IPR037066">
    <property type="entry name" value="Plug_dom_sf"/>
</dbReference>
<dbReference type="KEGG" id="ptx:ABW99_01860"/>
<keyword evidence="5 12" id="KW-0812">Transmembrane</keyword>
<keyword evidence="10 17" id="KW-0675">Receptor</keyword>
<organism evidence="17 18">
    <name type="scientific">Pandoraea thiooxydans</name>
    <dbReference type="NCBI Taxonomy" id="445709"/>
    <lineage>
        <taxon>Bacteria</taxon>
        <taxon>Pseudomonadati</taxon>
        <taxon>Pseudomonadota</taxon>
        <taxon>Betaproteobacteria</taxon>
        <taxon>Burkholderiales</taxon>
        <taxon>Burkholderiaceae</taxon>
        <taxon>Pandoraea</taxon>
    </lineage>
</organism>
<dbReference type="Gene3D" id="2.170.130.10">
    <property type="entry name" value="TonB-dependent receptor, plug domain"/>
    <property type="match status" value="1"/>
</dbReference>
<feature type="domain" description="TonB-dependent receptor plug" evidence="16">
    <location>
        <begin position="49"/>
        <end position="155"/>
    </location>
</feature>
<dbReference type="SUPFAM" id="SSF56935">
    <property type="entry name" value="Porins"/>
    <property type="match status" value="1"/>
</dbReference>
<evidence type="ECO:0000256" key="8">
    <source>
        <dbReference type="ARBA" id="ARBA00023077"/>
    </source>
</evidence>
<evidence type="ECO:0000256" key="1">
    <source>
        <dbReference type="ARBA" id="ARBA00004571"/>
    </source>
</evidence>
<dbReference type="PROSITE" id="PS52016">
    <property type="entry name" value="TONB_DEPENDENT_REC_3"/>
    <property type="match status" value="1"/>
</dbReference>
<dbReference type="Pfam" id="PF00593">
    <property type="entry name" value="TonB_dep_Rec_b-barrel"/>
    <property type="match status" value="1"/>
</dbReference>
<dbReference type="RefSeq" id="WP_047212695.1">
    <property type="nucleotide sequence ID" value="NZ_CP011568.3"/>
</dbReference>
<keyword evidence="6 14" id="KW-0732">Signal</keyword>
<dbReference type="Proteomes" id="UP000036700">
    <property type="component" value="Chromosome"/>
</dbReference>
<evidence type="ECO:0000256" key="13">
    <source>
        <dbReference type="RuleBase" id="RU003357"/>
    </source>
</evidence>
<dbReference type="InterPro" id="IPR012910">
    <property type="entry name" value="Plug_dom"/>
</dbReference>
<dbReference type="InterPro" id="IPR000531">
    <property type="entry name" value="Beta-barrel_TonB"/>
</dbReference>
<dbReference type="Gene3D" id="2.40.170.20">
    <property type="entry name" value="TonB-dependent receptor, beta-barrel domain"/>
    <property type="match status" value="1"/>
</dbReference>
<evidence type="ECO:0000256" key="11">
    <source>
        <dbReference type="ARBA" id="ARBA00023237"/>
    </source>
</evidence>
<feature type="domain" description="TonB-dependent receptor-like beta-barrel" evidence="15">
    <location>
        <begin position="201"/>
        <end position="599"/>
    </location>
</feature>
<keyword evidence="4 12" id="KW-1134">Transmembrane beta strand</keyword>
<dbReference type="Pfam" id="PF07715">
    <property type="entry name" value="Plug"/>
    <property type="match status" value="1"/>
</dbReference>
<keyword evidence="8 13" id="KW-0798">TonB box</keyword>
<dbReference type="EMBL" id="CP011568">
    <property type="protein sequence ID" value="AKJ67158.1"/>
    <property type="molecule type" value="Genomic_DNA"/>
</dbReference>
<evidence type="ECO:0000256" key="7">
    <source>
        <dbReference type="ARBA" id="ARBA00023065"/>
    </source>
</evidence>
<evidence type="ECO:0000256" key="12">
    <source>
        <dbReference type="PROSITE-ProRule" id="PRU01360"/>
    </source>
</evidence>
<dbReference type="CDD" id="cd01347">
    <property type="entry name" value="ligand_gated_channel"/>
    <property type="match status" value="1"/>
</dbReference>
<dbReference type="InterPro" id="IPR036942">
    <property type="entry name" value="Beta-barrel_TonB_sf"/>
</dbReference>
<dbReference type="GO" id="GO:0015889">
    <property type="term" value="P:cobalamin transport"/>
    <property type="evidence" value="ECO:0007669"/>
    <property type="project" value="TreeGrafter"/>
</dbReference>
<evidence type="ECO:0000259" key="16">
    <source>
        <dbReference type="Pfam" id="PF07715"/>
    </source>
</evidence>
<proteinExistence type="inferred from homology"/>
<sequence>MRLHANAAALFALAGLPALFAGVANAQTAEPVAALDPTVVTASRTAQKLSDTLASTTVISHRQIQDSQAADLPELLRSVAGIEMVQTGGPGSQASIFMRGANSSQVLVLIDGVPVSSATTGLTEIDQIPASQIDHIEIVRGNVSALYGSQAIGGVIQIFTKHGGYHRPRASAELSYGSYDTRRAQIGLSGALDKAGKTQFSLNASTYKTRGFSAIDPAQGAIVNPAPGQGANPNDNGYENRSFSAQLSHRLNADWEVGANWFQTDGTVSFDNAYGLPTDINETDTRVRLLSAYAKGHLTKWWSTRATVSQGNDDNASYLNAQANGDFHTRTRQFDWQNDFALSANQSLQAGYEHQNQDVSASTAYAATTRRVDSVFAGYLGKFGRNQLQLNVRRDVYSDFGGANSYYAGYGFSLTPQWKLLASLSDAFRAPTFNELYYPGYGNANLLPERAHSLEFGVQHSSALGTVRVNVFRTRYSDLINADAQNGYLAGNIDSAEVKGVETIYMGNLAGVDVNLNATLQSPVDNANDTLLPRRARRFARVSLARKIGGVRWGAEWLVSSRRLDGATPYTLGGYGIVNLSARYDINKSWYVAARLDNVFNKAYELAYSYNTTGRAAYVTLGWHPR</sequence>
<evidence type="ECO:0000313" key="18">
    <source>
        <dbReference type="Proteomes" id="UP000036700"/>
    </source>
</evidence>
<evidence type="ECO:0000256" key="4">
    <source>
        <dbReference type="ARBA" id="ARBA00022452"/>
    </source>
</evidence>
<dbReference type="PANTHER" id="PTHR30069:SF53">
    <property type="entry name" value="COLICIN I RECEPTOR-RELATED"/>
    <property type="match status" value="1"/>
</dbReference>
<reference evidence="18" key="1">
    <citation type="submission" date="2015-06" db="EMBL/GenBank/DDBJ databases">
        <authorList>
            <person name="Lim Y.L."/>
            <person name="Ee R."/>
            <person name="Yong D."/>
            <person name="How K.Y."/>
            <person name="Yin W.F."/>
            <person name="Chan K.G."/>
        </authorList>
    </citation>
    <scope>NUCLEOTIDE SEQUENCE [LARGE SCALE GENOMIC DNA]</scope>
    <source>
        <strain evidence="18">DSM 25325</strain>
    </source>
</reference>
<dbReference type="STRING" id="445709.ABW99_01860"/>
<dbReference type="PATRIC" id="fig|445709.3.peg.404"/>
<keyword evidence="9 12" id="KW-0472">Membrane</keyword>
<evidence type="ECO:0000256" key="5">
    <source>
        <dbReference type="ARBA" id="ARBA00022692"/>
    </source>
</evidence>
<comment type="subcellular location">
    <subcellularLocation>
        <location evidence="1 12">Cell outer membrane</location>
        <topology evidence="1 12">Multi-pass membrane protein</topology>
    </subcellularLocation>
</comment>
<name>A0A0G3EJF0_9BURK</name>
<dbReference type="PANTHER" id="PTHR30069">
    <property type="entry name" value="TONB-DEPENDENT OUTER MEMBRANE RECEPTOR"/>
    <property type="match status" value="1"/>
</dbReference>
<keyword evidence="3 12" id="KW-0813">Transport</keyword>
<evidence type="ECO:0000256" key="9">
    <source>
        <dbReference type="ARBA" id="ARBA00023136"/>
    </source>
</evidence>
<comment type="similarity">
    <text evidence="2 12 13">Belongs to the TonB-dependent receptor family.</text>
</comment>
<dbReference type="GO" id="GO:0009279">
    <property type="term" value="C:cell outer membrane"/>
    <property type="evidence" value="ECO:0007669"/>
    <property type="project" value="UniProtKB-SubCell"/>
</dbReference>
<evidence type="ECO:0000256" key="6">
    <source>
        <dbReference type="ARBA" id="ARBA00022729"/>
    </source>
</evidence>
<evidence type="ECO:0000256" key="10">
    <source>
        <dbReference type="ARBA" id="ARBA00023170"/>
    </source>
</evidence>
<dbReference type="GO" id="GO:0006811">
    <property type="term" value="P:monoatomic ion transport"/>
    <property type="evidence" value="ECO:0007669"/>
    <property type="project" value="UniProtKB-KW"/>
</dbReference>
<keyword evidence="18" id="KW-1185">Reference proteome</keyword>
<dbReference type="InterPro" id="IPR039426">
    <property type="entry name" value="TonB-dep_rcpt-like"/>
</dbReference>
<feature type="chain" id="PRO_5002553231" evidence="14">
    <location>
        <begin position="27"/>
        <end position="626"/>
    </location>
</feature>
<evidence type="ECO:0000256" key="14">
    <source>
        <dbReference type="SAM" id="SignalP"/>
    </source>
</evidence>
<feature type="signal peptide" evidence="14">
    <location>
        <begin position="1"/>
        <end position="26"/>
    </location>
</feature>
<dbReference type="OrthoDB" id="183532at2"/>
<evidence type="ECO:0000259" key="15">
    <source>
        <dbReference type="Pfam" id="PF00593"/>
    </source>
</evidence>